<evidence type="ECO:0008006" key="3">
    <source>
        <dbReference type="Google" id="ProtNLM"/>
    </source>
</evidence>
<dbReference type="Proteomes" id="UP000799440">
    <property type="component" value="Unassembled WGS sequence"/>
</dbReference>
<evidence type="ECO:0000313" key="1">
    <source>
        <dbReference type="EMBL" id="KAF2744982.1"/>
    </source>
</evidence>
<evidence type="ECO:0000313" key="2">
    <source>
        <dbReference type="Proteomes" id="UP000799440"/>
    </source>
</evidence>
<organism evidence="1 2">
    <name type="scientific">Sporormia fimetaria CBS 119925</name>
    <dbReference type="NCBI Taxonomy" id="1340428"/>
    <lineage>
        <taxon>Eukaryota</taxon>
        <taxon>Fungi</taxon>
        <taxon>Dikarya</taxon>
        <taxon>Ascomycota</taxon>
        <taxon>Pezizomycotina</taxon>
        <taxon>Dothideomycetes</taxon>
        <taxon>Pleosporomycetidae</taxon>
        <taxon>Pleosporales</taxon>
        <taxon>Sporormiaceae</taxon>
        <taxon>Sporormia</taxon>
    </lineage>
</organism>
<dbReference type="PANTHER" id="PTHR34883:SF15">
    <property type="entry name" value="EXTRACELLULAR SERINE-RICH PROTEIN"/>
    <property type="match status" value="1"/>
</dbReference>
<name>A0A6A6V322_9PLEO</name>
<protein>
    <recommendedName>
        <fullName evidence="3">Cupredoxin</fullName>
    </recommendedName>
</protein>
<dbReference type="PANTHER" id="PTHR34883">
    <property type="entry name" value="SERINE-RICH PROTEIN, PUTATIVE-RELATED-RELATED"/>
    <property type="match status" value="1"/>
</dbReference>
<reference evidence="1" key="1">
    <citation type="journal article" date="2020" name="Stud. Mycol.">
        <title>101 Dothideomycetes genomes: a test case for predicting lifestyles and emergence of pathogens.</title>
        <authorList>
            <person name="Haridas S."/>
            <person name="Albert R."/>
            <person name="Binder M."/>
            <person name="Bloem J."/>
            <person name="Labutti K."/>
            <person name="Salamov A."/>
            <person name="Andreopoulos B."/>
            <person name="Baker S."/>
            <person name="Barry K."/>
            <person name="Bills G."/>
            <person name="Bluhm B."/>
            <person name="Cannon C."/>
            <person name="Castanera R."/>
            <person name="Culley D."/>
            <person name="Daum C."/>
            <person name="Ezra D."/>
            <person name="Gonzalez J."/>
            <person name="Henrissat B."/>
            <person name="Kuo A."/>
            <person name="Liang C."/>
            <person name="Lipzen A."/>
            <person name="Lutzoni F."/>
            <person name="Magnuson J."/>
            <person name="Mondo S."/>
            <person name="Nolan M."/>
            <person name="Ohm R."/>
            <person name="Pangilinan J."/>
            <person name="Park H.-J."/>
            <person name="Ramirez L."/>
            <person name="Alfaro M."/>
            <person name="Sun H."/>
            <person name="Tritt A."/>
            <person name="Yoshinaga Y."/>
            <person name="Zwiers L.-H."/>
            <person name="Turgeon B."/>
            <person name="Goodwin S."/>
            <person name="Spatafora J."/>
            <person name="Crous P."/>
            <person name="Grigoriev I."/>
        </authorList>
    </citation>
    <scope>NUCLEOTIDE SEQUENCE</scope>
    <source>
        <strain evidence="1">CBS 119925</strain>
    </source>
</reference>
<dbReference type="AlphaFoldDB" id="A0A6A6V322"/>
<dbReference type="SUPFAM" id="SSF49503">
    <property type="entry name" value="Cupredoxins"/>
    <property type="match status" value="1"/>
</dbReference>
<feature type="non-terminal residue" evidence="1">
    <location>
        <position position="106"/>
    </location>
</feature>
<gene>
    <name evidence="1" type="ORF">M011DRAFT_385142</name>
</gene>
<dbReference type="EMBL" id="MU006585">
    <property type="protein sequence ID" value="KAF2744982.1"/>
    <property type="molecule type" value="Genomic_DNA"/>
</dbReference>
<accession>A0A6A6V322</accession>
<proteinExistence type="predicted"/>
<dbReference type="OrthoDB" id="2331100at2759"/>
<feature type="non-terminal residue" evidence="1">
    <location>
        <position position="1"/>
    </location>
</feature>
<dbReference type="Gene3D" id="2.60.40.420">
    <property type="entry name" value="Cupredoxins - blue copper proteins"/>
    <property type="match status" value="1"/>
</dbReference>
<dbReference type="InterPro" id="IPR052953">
    <property type="entry name" value="Ser-rich/MCO-related"/>
</dbReference>
<sequence>LVFTPDTIQANIGDQITFEFFPKNHSVVQADFNNPCNPKEDGIFSGFFPTANGAANRTFTITVEDKKPIWLYCSALQPQPHCKQGMVAVINPPAEGPNTLEAFREA</sequence>
<dbReference type="CDD" id="cd00920">
    <property type="entry name" value="Cupredoxin"/>
    <property type="match status" value="1"/>
</dbReference>
<keyword evidence="2" id="KW-1185">Reference proteome</keyword>
<dbReference type="InterPro" id="IPR008972">
    <property type="entry name" value="Cupredoxin"/>
</dbReference>